<dbReference type="InterPro" id="IPR050082">
    <property type="entry name" value="RNA_methyltr_RlmE"/>
</dbReference>
<dbReference type="AlphaFoldDB" id="A0A7J3VS83"/>
<dbReference type="InterPro" id="IPR015507">
    <property type="entry name" value="rRNA-MeTfrase_E"/>
</dbReference>
<evidence type="ECO:0000256" key="1">
    <source>
        <dbReference type="ARBA" id="ARBA00022552"/>
    </source>
</evidence>
<gene>
    <name evidence="5" type="primary">rlmE</name>
    <name evidence="8" type="ORF">ENM31_01695</name>
</gene>
<organism evidence="8">
    <name type="scientific">Caldiarchaeum subterraneum</name>
    <dbReference type="NCBI Taxonomy" id="311458"/>
    <lineage>
        <taxon>Archaea</taxon>
        <taxon>Nitrososphaerota</taxon>
        <taxon>Candidatus Caldarchaeales</taxon>
        <taxon>Candidatus Caldarchaeaceae</taxon>
        <taxon>Candidatus Caldarchaeum</taxon>
    </lineage>
</organism>
<evidence type="ECO:0000313" key="8">
    <source>
        <dbReference type="EMBL" id="HHM43998.1"/>
    </source>
</evidence>
<dbReference type="PIRSF" id="PIRSF005461">
    <property type="entry name" value="23S_rRNA_mtase"/>
    <property type="match status" value="1"/>
</dbReference>
<keyword evidence="1 5" id="KW-0698">rRNA processing</keyword>
<keyword evidence="3 5" id="KW-0808">Transferase</keyword>
<dbReference type="EC" id="2.1.1.166" evidence="5"/>
<comment type="subcellular location">
    <subcellularLocation>
        <location evidence="5">Cytoplasm</location>
    </subcellularLocation>
</comment>
<comment type="caution">
    <text evidence="5">Lacks conserved residue(s) required for the propagation of feature annotation.</text>
</comment>
<dbReference type="InterPro" id="IPR029063">
    <property type="entry name" value="SAM-dependent_MTases_sf"/>
</dbReference>
<dbReference type="EMBL" id="DRXH01000058">
    <property type="protein sequence ID" value="HHM43998.1"/>
    <property type="molecule type" value="Genomic_DNA"/>
</dbReference>
<comment type="catalytic activity">
    <reaction evidence="5">
        <text>uridine(2552) in 23S rRNA + S-adenosyl-L-methionine = 2'-O-methyluridine(2552) in 23S rRNA + S-adenosyl-L-homocysteine + H(+)</text>
        <dbReference type="Rhea" id="RHEA:42720"/>
        <dbReference type="Rhea" id="RHEA-COMP:10202"/>
        <dbReference type="Rhea" id="RHEA-COMP:10203"/>
        <dbReference type="ChEBI" id="CHEBI:15378"/>
        <dbReference type="ChEBI" id="CHEBI:57856"/>
        <dbReference type="ChEBI" id="CHEBI:59789"/>
        <dbReference type="ChEBI" id="CHEBI:65315"/>
        <dbReference type="ChEBI" id="CHEBI:74478"/>
        <dbReference type="EC" id="2.1.1.166"/>
    </reaction>
</comment>
<evidence type="ECO:0000256" key="4">
    <source>
        <dbReference type="ARBA" id="ARBA00022691"/>
    </source>
</evidence>
<accession>A0A7J3VS83</accession>
<evidence type="ECO:0000259" key="7">
    <source>
        <dbReference type="Pfam" id="PF01728"/>
    </source>
</evidence>
<evidence type="ECO:0000256" key="3">
    <source>
        <dbReference type="ARBA" id="ARBA00022679"/>
    </source>
</evidence>
<proteinExistence type="inferred from homology"/>
<dbReference type="CDD" id="cd02440">
    <property type="entry name" value="AdoMet_MTases"/>
    <property type="match status" value="1"/>
</dbReference>
<dbReference type="HAMAP" id="MF_01547">
    <property type="entry name" value="RNA_methyltr_E"/>
    <property type="match status" value="1"/>
</dbReference>
<dbReference type="InterPro" id="IPR002877">
    <property type="entry name" value="RNA_MeTrfase_FtsJ_dom"/>
</dbReference>
<dbReference type="GO" id="GO:0008650">
    <property type="term" value="F:rRNA (uridine-2'-O-)-methyltransferase activity"/>
    <property type="evidence" value="ECO:0007669"/>
    <property type="project" value="UniProtKB-UniRule"/>
</dbReference>
<name>A0A7J3VS83_CALS0</name>
<dbReference type="GO" id="GO:0005737">
    <property type="term" value="C:cytoplasm"/>
    <property type="evidence" value="ECO:0007669"/>
    <property type="project" value="UniProtKB-SubCell"/>
</dbReference>
<dbReference type="PANTHER" id="PTHR10920:SF18">
    <property type="entry name" value="RRNA METHYLTRANSFERASE 2, MITOCHONDRIAL"/>
    <property type="match status" value="1"/>
</dbReference>
<dbReference type="SUPFAM" id="SSF53335">
    <property type="entry name" value="S-adenosyl-L-methionine-dependent methyltransferases"/>
    <property type="match status" value="1"/>
</dbReference>
<comment type="function">
    <text evidence="5">Specifically methylates the uridine in position 2552 of 23S rRNA at the 2'-O position of the ribose in the fully assembled 50S ribosomal subunit.</text>
</comment>
<keyword evidence="2 5" id="KW-0489">Methyltransferase</keyword>
<sequence>MTREQWLQRRSEDAYWRMAKEMGLPSRAAFKLEEIQRRWRVIPEGGRVLDLGASPGGMTSVASEVVGDGGLVVAVDVEPLKLEKPNVVFIQADVFEHRLVRELGNLVRQGLFDVVVSDLSPHHTGDYDLLIQQHTDLLTRSREIAYMFLKRGGNMVLKAFEHPALRGFERDTSMRFRKFERYVPRSTKRGSSEVFLIFLGFRRRPVEHGQREHPSLHPSGPRE</sequence>
<comment type="similarity">
    <text evidence="5">Belongs to the class I-like SAM-binding methyltransferase superfamily. RNA methyltransferase RlmE family.</text>
</comment>
<reference evidence="8" key="1">
    <citation type="journal article" date="2020" name="mSystems">
        <title>Genome- and Community-Level Interaction Insights into Carbon Utilization and Element Cycling Functions of Hydrothermarchaeota in Hydrothermal Sediment.</title>
        <authorList>
            <person name="Zhou Z."/>
            <person name="Liu Y."/>
            <person name="Xu W."/>
            <person name="Pan J."/>
            <person name="Luo Z.H."/>
            <person name="Li M."/>
        </authorList>
    </citation>
    <scope>NUCLEOTIDE SEQUENCE [LARGE SCALE GENOMIC DNA]</scope>
    <source>
        <strain evidence="8">SpSt-1074</strain>
    </source>
</reference>
<evidence type="ECO:0000256" key="2">
    <source>
        <dbReference type="ARBA" id="ARBA00022603"/>
    </source>
</evidence>
<dbReference type="PANTHER" id="PTHR10920">
    <property type="entry name" value="RIBOSOMAL RNA METHYLTRANSFERASE"/>
    <property type="match status" value="1"/>
</dbReference>
<keyword evidence="5" id="KW-0963">Cytoplasm</keyword>
<dbReference type="Gene3D" id="3.40.50.150">
    <property type="entry name" value="Vaccinia Virus protein VP39"/>
    <property type="match status" value="1"/>
</dbReference>
<evidence type="ECO:0000256" key="5">
    <source>
        <dbReference type="HAMAP-Rule" id="MF_01547"/>
    </source>
</evidence>
<feature type="active site" description="Proton acceptor" evidence="5 6">
    <location>
        <position position="158"/>
    </location>
</feature>
<keyword evidence="4 5" id="KW-0949">S-adenosyl-L-methionine</keyword>
<dbReference type="Pfam" id="PF01728">
    <property type="entry name" value="FtsJ"/>
    <property type="match status" value="1"/>
</dbReference>
<evidence type="ECO:0000256" key="6">
    <source>
        <dbReference type="PIRSR" id="PIRSR005461-1"/>
    </source>
</evidence>
<protein>
    <recommendedName>
        <fullName evidence="5">Ribosomal RNA large subunit methyltransferase E</fullName>
        <ecNumber evidence="5">2.1.1.166</ecNumber>
    </recommendedName>
    <alternativeName>
        <fullName evidence="5">23S rRNA Um2552 methyltransferase</fullName>
    </alternativeName>
    <alternativeName>
        <fullName evidence="5">rRNA (uridine-2'-O-)-methyltransferase</fullName>
    </alternativeName>
</protein>
<comment type="caution">
    <text evidence="8">The sequence shown here is derived from an EMBL/GenBank/DDBJ whole genome shotgun (WGS) entry which is preliminary data.</text>
</comment>
<feature type="domain" description="Ribosomal RNA methyltransferase FtsJ" evidence="7">
    <location>
        <begin position="26"/>
        <end position="201"/>
    </location>
</feature>